<organism evidence="14 15">
    <name type="scientific">Huiozyma naganishii (strain ATCC MYA-139 / BCRC 22969 / CBS 8797 / KCTC 17520 / NBRC 10181 / NCYC 3082 / Yp74L-3)</name>
    <name type="common">Yeast</name>
    <name type="synonym">Kazachstania naganishii</name>
    <dbReference type="NCBI Taxonomy" id="1071383"/>
    <lineage>
        <taxon>Eukaryota</taxon>
        <taxon>Fungi</taxon>
        <taxon>Dikarya</taxon>
        <taxon>Ascomycota</taxon>
        <taxon>Saccharomycotina</taxon>
        <taxon>Saccharomycetes</taxon>
        <taxon>Saccharomycetales</taxon>
        <taxon>Saccharomycetaceae</taxon>
        <taxon>Huiozyma</taxon>
    </lineage>
</organism>
<keyword evidence="5 10" id="KW-0995">Kinetochore</keyword>
<sequence>MVSSAVGGAVAVGHQAGNPFFAESREGAPRRRRNSAGSSIPSLNRAVSLGGAGAGGVGGSRGSGEPRKKRSRSTLPASVGLGGGIAAVAPAQRKDSRPLRDKNFQLAIEEEILQYLQAHGFDRDTQFAQGALTLKILQTPTQKTYMLIFRWLYARVDPNYTFKRSVEAEFYDCLKRLGCPFLADINKSQISAVGGSQWHKFLGLLHWFVKFNSRMDSIREQVDNVAINEPAQNILQTTRAAATVEEQDQIKQNYERLLESLVNEYTMDTYKLFLLRNENYGAMKAKFETNVEKFVQVIHLDINNLQNENEKLLAHYDTVLGKTQELRIAKEKLNNLQNDVAKYQMYIDDFTAKQAERPAKLHNMQRRAEEHQKQIDELKEQIQRLLEEMKLRGLSLERVEDLNKQKEILLQTLDNLADQSDKLIASMQNKKLENKTLKTRISALLNEYNASIELLFERRFQKTGRSVENIQEYTLDLEKQLAAVDENSKLVYNSLFNKGPEYSMEDALTNRFVRLMEDIEVSMESLMNDITELEQRQRFLEENIESKEWDNMQLAQKLRAMQEQNSARRRELERELESQKKIAFQLQNRNEETLRQIELRIGDAKALVQDKKAELEQLKVSLQQEKKQTEQQMLERVQYIENFRVTIQESLNQTSDIVVEELQKLKLDQ</sequence>
<evidence type="ECO:0000256" key="12">
    <source>
        <dbReference type="SAM" id="MobiDB-lite"/>
    </source>
</evidence>
<protein>
    <recommendedName>
        <fullName evidence="10">Kinetochore protein NDC80</fullName>
    </recommendedName>
</protein>
<dbReference type="RefSeq" id="XP_022467070.1">
    <property type="nucleotide sequence ID" value="XM_022610812.1"/>
</dbReference>
<feature type="domain" description="Kinetochore protein Ndc80 CH" evidence="13">
    <location>
        <begin position="91"/>
        <end position="216"/>
    </location>
</feature>
<dbReference type="PANTHER" id="PTHR10643:SF2">
    <property type="entry name" value="KINETOCHORE PROTEIN NDC80 HOMOLOG"/>
    <property type="match status" value="1"/>
</dbReference>
<dbReference type="GeneID" id="34528599"/>
<evidence type="ECO:0000259" key="13">
    <source>
        <dbReference type="Pfam" id="PF03801"/>
    </source>
</evidence>
<evidence type="ECO:0000256" key="10">
    <source>
        <dbReference type="RuleBase" id="RU368072"/>
    </source>
</evidence>
<keyword evidence="9 10" id="KW-0137">Centromere</keyword>
<keyword evidence="7 10" id="KW-0539">Nucleus</keyword>
<dbReference type="STRING" id="1071383.J7SB80"/>
<evidence type="ECO:0000256" key="9">
    <source>
        <dbReference type="ARBA" id="ARBA00023328"/>
    </source>
</evidence>
<reference evidence="14 15" key="1">
    <citation type="journal article" date="2011" name="Proc. Natl. Acad. Sci. U.S.A.">
        <title>Evolutionary erosion of yeast sex chromosomes by mating-type switching accidents.</title>
        <authorList>
            <person name="Gordon J.L."/>
            <person name="Armisen D."/>
            <person name="Proux-Wera E."/>
            <person name="Oheigeartaigh S.S."/>
            <person name="Byrne K.P."/>
            <person name="Wolfe K.H."/>
        </authorList>
    </citation>
    <scope>NUCLEOTIDE SEQUENCE [LARGE SCALE GENOMIC DNA]</scope>
    <source>
        <strain evidence="15">ATCC MYA-139 / BCRC 22969 / CBS 8797 / CCRC 22969 / KCTC 17520 / NBRC 10181 / NCYC 3082</strain>
    </source>
</reference>
<dbReference type="OrthoDB" id="7459479at2759"/>
<dbReference type="GO" id="GO:0051301">
    <property type="term" value="P:cell division"/>
    <property type="evidence" value="ECO:0007669"/>
    <property type="project" value="UniProtKB-UniRule"/>
</dbReference>
<dbReference type="AlphaFoldDB" id="J7SB80"/>
<feature type="compositionally biased region" description="Gly residues" evidence="12">
    <location>
        <begin position="50"/>
        <end position="62"/>
    </location>
</feature>
<dbReference type="OMA" id="PSHKFQK"/>
<evidence type="ECO:0000256" key="8">
    <source>
        <dbReference type="ARBA" id="ARBA00023306"/>
    </source>
</evidence>
<comment type="similarity">
    <text evidence="1 10">Belongs to the NDC80/HEC1 family.</text>
</comment>
<dbReference type="GO" id="GO:0008017">
    <property type="term" value="F:microtubule binding"/>
    <property type="evidence" value="ECO:0007669"/>
    <property type="project" value="EnsemblFungi"/>
</dbReference>
<dbReference type="InterPro" id="IPR005550">
    <property type="entry name" value="Kinetochore_Ndc80"/>
</dbReference>
<dbReference type="GO" id="GO:0005634">
    <property type="term" value="C:nucleus"/>
    <property type="evidence" value="ECO:0007669"/>
    <property type="project" value="UniProtKB-SubCell"/>
</dbReference>
<evidence type="ECO:0000256" key="7">
    <source>
        <dbReference type="ARBA" id="ARBA00023242"/>
    </source>
</evidence>
<name>J7SB80_HUIN7</name>
<keyword evidence="15" id="KW-1185">Reference proteome</keyword>
<dbReference type="InterPro" id="IPR055260">
    <property type="entry name" value="Ndc80_CH"/>
</dbReference>
<evidence type="ECO:0000256" key="11">
    <source>
        <dbReference type="SAM" id="Coils"/>
    </source>
</evidence>
<feature type="coiled-coil region" evidence="11">
    <location>
        <begin position="302"/>
        <end position="447"/>
    </location>
</feature>
<comment type="function">
    <text evidence="10">Acts as a component of the essential kinetochore-associated NDC80 complex, which is required for chromosome segregation and spindle checkpoint activity.</text>
</comment>
<reference evidence="15" key="2">
    <citation type="submission" date="2012-08" db="EMBL/GenBank/DDBJ databases">
        <title>Genome sequence of Kazachstania naganishii.</title>
        <authorList>
            <person name="Gordon J.L."/>
            <person name="Armisen D."/>
            <person name="Proux-Wera E."/>
            <person name="OhEigeartaigh S.S."/>
            <person name="Byrne K.P."/>
            <person name="Wolfe K.H."/>
        </authorList>
    </citation>
    <scope>NUCLEOTIDE SEQUENCE [LARGE SCALE GENOMIC DNA]</scope>
    <source>
        <strain evidence="15">ATCC MYA-139 / BCRC 22969 / CBS 8797 / CCRC 22969 / KCTC 17520 / NBRC 10181 / NCYC 3082</strain>
    </source>
</reference>
<dbReference type="EMBL" id="HE978325">
    <property type="protein sequence ID" value="CCK72826.1"/>
    <property type="molecule type" value="Genomic_DNA"/>
</dbReference>
<dbReference type="PANTHER" id="PTHR10643">
    <property type="entry name" value="KINETOCHORE PROTEIN NDC80"/>
    <property type="match status" value="1"/>
</dbReference>
<evidence type="ECO:0000256" key="5">
    <source>
        <dbReference type="ARBA" id="ARBA00022838"/>
    </source>
</evidence>
<dbReference type="Gene3D" id="1.10.418.30">
    <property type="entry name" value="Ncd80 complex, Ncd80 subunit"/>
    <property type="match status" value="1"/>
</dbReference>
<dbReference type="GO" id="GO:0034501">
    <property type="term" value="P:protein localization to kinetochore"/>
    <property type="evidence" value="ECO:0007669"/>
    <property type="project" value="EnsemblFungi"/>
</dbReference>
<dbReference type="GO" id="GO:1990758">
    <property type="term" value="P:mitotic sister chromatid biorientation"/>
    <property type="evidence" value="ECO:0007669"/>
    <property type="project" value="EnsemblFungi"/>
</dbReference>
<keyword evidence="8 10" id="KW-0131">Cell cycle</keyword>
<evidence type="ECO:0000256" key="1">
    <source>
        <dbReference type="ARBA" id="ARBA00007050"/>
    </source>
</evidence>
<evidence type="ECO:0000256" key="2">
    <source>
        <dbReference type="ARBA" id="ARBA00022454"/>
    </source>
</evidence>
<dbReference type="GO" id="GO:0042802">
    <property type="term" value="F:identical protein binding"/>
    <property type="evidence" value="ECO:0007669"/>
    <property type="project" value="EnsemblFungi"/>
</dbReference>
<evidence type="ECO:0000313" key="15">
    <source>
        <dbReference type="Proteomes" id="UP000006310"/>
    </source>
</evidence>
<dbReference type="GO" id="GO:0031262">
    <property type="term" value="C:Ndc80 complex"/>
    <property type="evidence" value="ECO:0007669"/>
    <property type="project" value="UniProtKB-UniRule"/>
</dbReference>
<dbReference type="InterPro" id="IPR038273">
    <property type="entry name" value="Ndc80_sf"/>
</dbReference>
<proteinExistence type="inferred from homology"/>
<comment type="subcellular location">
    <subcellularLocation>
        <location evidence="10">Chromosome</location>
        <location evidence="10">Centromere</location>
        <location evidence="10">Kinetochore</location>
    </subcellularLocation>
    <subcellularLocation>
        <location evidence="10">Nucleus</location>
    </subcellularLocation>
</comment>
<evidence type="ECO:0000256" key="4">
    <source>
        <dbReference type="ARBA" id="ARBA00022776"/>
    </source>
</evidence>
<keyword evidence="3 10" id="KW-0132">Cell division</keyword>
<keyword evidence="2 10" id="KW-0158">Chromosome</keyword>
<dbReference type="eggNOG" id="KOG0995">
    <property type="taxonomic scope" value="Eukaryota"/>
</dbReference>
<evidence type="ECO:0000313" key="14">
    <source>
        <dbReference type="EMBL" id="CCK72826.1"/>
    </source>
</evidence>
<dbReference type="Pfam" id="PF03801">
    <property type="entry name" value="Ndc80_HEC"/>
    <property type="match status" value="1"/>
</dbReference>
<feature type="region of interest" description="Disordered" evidence="12">
    <location>
        <begin position="15"/>
        <end position="81"/>
    </location>
</feature>
<comment type="subunit">
    <text evidence="10">Component of the NDC80 complex.</text>
</comment>
<accession>J7SB80</accession>
<keyword evidence="4 10" id="KW-0498">Mitosis</keyword>
<feature type="coiled-coil region" evidence="11">
    <location>
        <begin position="516"/>
        <end position="635"/>
    </location>
</feature>
<dbReference type="Proteomes" id="UP000006310">
    <property type="component" value="Chromosome 12"/>
</dbReference>
<gene>
    <name evidence="14" type="primary">KNAG0L02080</name>
    <name evidence="14" type="ordered locus">KNAG_0L02080</name>
</gene>
<dbReference type="KEGG" id="kng:KNAG_0L02080"/>
<evidence type="ECO:0000256" key="6">
    <source>
        <dbReference type="ARBA" id="ARBA00023054"/>
    </source>
</evidence>
<keyword evidence="6 11" id="KW-0175">Coiled coil</keyword>
<evidence type="ECO:0000256" key="3">
    <source>
        <dbReference type="ARBA" id="ARBA00022618"/>
    </source>
</evidence>
<dbReference type="HOGENOM" id="CLU_012583_0_0_1"/>